<keyword evidence="9" id="KW-0050">Antiport</keyword>
<keyword evidence="6 9" id="KW-1133">Transmembrane helix</keyword>
<feature type="transmembrane region" description="Helical" evidence="9">
    <location>
        <begin position="69"/>
        <end position="89"/>
    </location>
</feature>
<feature type="transmembrane region" description="Helical" evidence="9">
    <location>
        <begin position="341"/>
        <end position="361"/>
    </location>
</feature>
<evidence type="ECO:0000256" key="8">
    <source>
        <dbReference type="ARBA" id="ARBA00023136"/>
    </source>
</evidence>
<dbReference type="STRING" id="29341.RSJ17_15435"/>
<dbReference type="InterPro" id="IPR004798">
    <property type="entry name" value="CAX-like"/>
</dbReference>
<keyword evidence="2 9" id="KW-0813">Transport</keyword>
<dbReference type="InterPro" id="IPR044880">
    <property type="entry name" value="NCX_ion-bd_dom_sf"/>
</dbReference>
<evidence type="ECO:0000256" key="7">
    <source>
        <dbReference type="ARBA" id="ARBA00023065"/>
    </source>
</evidence>
<dbReference type="PANTHER" id="PTHR31503">
    <property type="entry name" value="VACUOLAR CALCIUM ION TRANSPORTER"/>
    <property type="match status" value="1"/>
</dbReference>
<evidence type="ECO:0000256" key="9">
    <source>
        <dbReference type="RuleBase" id="RU365028"/>
    </source>
</evidence>
<dbReference type="InterPro" id="IPR004837">
    <property type="entry name" value="NaCa_Exmemb"/>
</dbReference>
<reference evidence="11 12" key="1">
    <citation type="journal article" date="2015" name="Infect. Genet. Evol.">
        <title>Genomic sequences of six botulinum neurotoxin-producing strains representing three clostridial species illustrate the mobility and diversity of botulinum neurotoxin genes.</title>
        <authorList>
            <person name="Smith T.J."/>
            <person name="Hill K.K."/>
            <person name="Xie G."/>
            <person name="Foley B.T."/>
            <person name="Williamson C.H."/>
            <person name="Foster J.T."/>
            <person name="Johnson S.L."/>
            <person name="Chertkov O."/>
            <person name="Teshima H."/>
            <person name="Gibbons H.S."/>
            <person name="Johnsky L.A."/>
            <person name="Karavis M.A."/>
            <person name="Smith L.A."/>
        </authorList>
    </citation>
    <scope>NUCLEOTIDE SEQUENCE [LARGE SCALE GENOMIC DNA]</scope>
    <source>
        <strain evidence="11 12">CDC 2741</strain>
    </source>
</reference>
<dbReference type="PANTHER" id="PTHR31503:SF22">
    <property type="entry name" value="VACUOLAR CALCIUM ION TRANSPORTER"/>
    <property type="match status" value="1"/>
</dbReference>
<gene>
    <name evidence="11" type="primary">cax</name>
    <name evidence="11" type="ORF">U732_2018</name>
</gene>
<evidence type="ECO:0000256" key="2">
    <source>
        <dbReference type="ARBA" id="ARBA00022448"/>
    </source>
</evidence>
<keyword evidence="7 9" id="KW-0406">Ion transport</keyword>
<dbReference type="GO" id="GO:0016020">
    <property type="term" value="C:membrane"/>
    <property type="evidence" value="ECO:0007669"/>
    <property type="project" value="InterPro"/>
</dbReference>
<dbReference type="Proteomes" id="UP000031366">
    <property type="component" value="Unassembled WGS sequence"/>
</dbReference>
<name>A0A0C1U4K0_9CLOT</name>
<feature type="transmembrane region" description="Helical" evidence="9">
    <location>
        <begin position="313"/>
        <end position="334"/>
    </location>
</feature>
<dbReference type="InterPro" id="IPR004713">
    <property type="entry name" value="CaH_exchang"/>
</dbReference>
<comment type="similarity">
    <text evidence="9">Belongs to the Ca(2+):cation antiporter (CaCA) (TC 2.A.19) family.</text>
</comment>
<keyword evidence="3 9" id="KW-0109">Calcium transport</keyword>
<feature type="transmembrane region" description="Helical" evidence="9">
    <location>
        <begin position="12"/>
        <end position="30"/>
    </location>
</feature>
<protein>
    <recommendedName>
        <fullName evidence="9">Ca(2+)/H(+) antiporter</fullName>
    </recommendedName>
</protein>
<dbReference type="GO" id="GO:0012505">
    <property type="term" value="C:endomembrane system"/>
    <property type="evidence" value="ECO:0007669"/>
    <property type="project" value="UniProtKB-SubCell"/>
</dbReference>
<evidence type="ECO:0000256" key="6">
    <source>
        <dbReference type="ARBA" id="ARBA00022989"/>
    </source>
</evidence>
<dbReference type="GO" id="GO:0006874">
    <property type="term" value="P:intracellular calcium ion homeostasis"/>
    <property type="evidence" value="ECO:0007669"/>
    <property type="project" value="TreeGrafter"/>
</dbReference>
<comment type="function">
    <text evidence="9">Ca(+)/H(+) antiporter that extrudes calcium in exchange for external protons.</text>
</comment>
<feature type="transmembrane region" description="Helical" evidence="9">
    <location>
        <begin position="36"/>
        <end position="57"/>
    </location>
</feature>
<accession>A0A0C1U4K0</accession>
<feature type="domain" description="Sodium/calcium exchanger membrane region" evidence="10">
    <location>
        <begin position="39"/>
        <end position="188"/>
    </location>
</feature>
<keyword evidence="8 9" id="KW-0472">Membrane</keyword>
<feature type="transmembrane region" description="Helical" evidence="9">
    <location>
        <begin position="101"/>
        <end position="124"/>
    </location>
</feature>
<dbReference type="EMBL" id="AYSO01000017">
    <property type="protein sequence ID" value="KIE46498.1"/>
    <property type="molecule type" value="Genomic_DNA"/>
</dbReference>
<sequence length="362" mass="39758">MEAKHGRTINMTIFFKFVLPIIFSLILLFINTSSSILNSILYSIAMIPLAIMLGNQTSNITEYIGEKKGGLLAATVGNIPELMMGLWSIRYGMIGMAKAGLMGAVITNMLLGLGLAVFFGGIQFKEQKFSKMIARTNFHLLLLAISSIIIISSLNKYGVINGPKMVSVSVIVSCLLVGIYILGLVFSLYTHRNLFVITKERENSDCKKFGKEAFTILISMAIVSSLLYFVSEKLIFNVNNIVENYNISQEFIGIILIPLLGSFGESAASIVCAVDNKIDCSLETAIGSSIQIALFVTPLLIIFSAIMGLNMTLVFSTFQIIMLIIAVAMSYFVFQDGKTYWLEGGVLTVTYLIITIAYYYLG</sequence>
<evidence type="ECO:0000256" key="3">
    <source>
        <dbReference type="ARBA" id="ARBA00022568"/>
    </source>
</evidence>
<evidence type="ECO:0000259" key="10">
    <source>
        <dbReference type="Pfam" id="PF01699"/>
    </source>
</evidence>
<evidence type="ECO:0000256" key="5">
    <source>
        <dbReference type="ARBA" id="ARBA00022837"/>
    </source>
</evidence>
<dbReference type="Pfam" id="PF01699">
    <property type="entry name" value="Na_Ca_ex"/>
    <property type="match status" value="2"/>
</dbReference>
<feature type="transmembrane region" description="Helical" evidence="9">
    <location>
        <begin position="251"/>
        <end position="274"/>
    </location>
</feature>
<keyword evidence="5 9" id="KW-0106">Calcium</keyword>
<dbReference type="GO" id="GO:0015369">
    <property type="term" value="F:calcium:proton antiporter activity"/>
    <property type="evidence" value="ECO:0007669"/>
    <property type="project" value="UniProtKB-UniRule"/>
</dbReference>
<comment type="caution">
    <text evidence="11">The sequence shown here is derived from an EMBL/GenBank/DDBJ whole genome shotgun (WGS) entry which is preliminary data.</text>
</comment>
<dbReference type="Gene3D" id="1.20.1420.30">
    <property type="entry name" value="NCX, central ion-binding region"/>
    <property type="match status" value="1"/>
</dbReference>
<evidence type="ECO:0000313" key="12">
    <source>
        <dbReference type="Proteomes" id="UP000031366"/>
    </source>
</evidence>
<feature type="domain" description="Sodium/calcium exchanger membrane region" evidence="10">
    <location>
        <begin position="220"/>
        <end position="357"/>
    </location>
</feature>
<keyword evidence="4 9" id="KW-0812">Transmembrane</keyword>
<evidence type="ECO:0000256" key="1">
    <source>
        <dbReference type="ARBA" id="ARBA00004127"/>
    </source>
</evidence>
<evidence type="ECO:0000256" key="4">
    <source>
        <dbReference type="ARBA" id="ARBA00022692"/>
    </source>
</evidence>
<dbReference type="AlphaFoldDB" id="A0A0C1U4K0"/>
<proteinExistence type="inferred from homology"/>
<dbReference type="RefSeq" id="WP_052268141.1">
    <property type="nucleotide sequence ID" value="NZ_AYSO01000017.1"/>
</dbReference>
<keyword evidence="12" id="KW-1185">Reference proteome</keyword>
<dbReference type="OrthoDB" id="9776105at2"/>
<comment type="subcellular location">
    <subcellularLocation>
        <location evidence="1">Endomembrane system</location>
        <topology evidence="1">Multi-pass membrane protein</topology>
    </subcellularLocation>
</comment>
<feature type="transmembrane region" description="Helical" evidence="9">
    <location>
        <begin position="286"/>
        <end position="307"/>
    </location>
</feature>
<feature type="transmembrane region" description="Helical" evidence="9">
    <location>
        <begin position="166"/>
        <end position="189"/>
    </location>
</feature>
<dbReference type="NCBIfam" id="TIGR00378">
    <property type="entry name" value="cax"/>
    <property type="match status" value="1"/>
</dbReference>
<organism evidence="11 12">
    <name type="scientific">Clostridium argentinense CDC 2741</name>
    <dbReference type="NCBI Taxonomy" id="1418104"/>
    <lineage>
        <taxon>Bacteria</taxon>
        <taxon>Bacillati</taxon>
        <taxon>Bacillota</taxon>
        <taxon>Clostridia</taxon>
        <taxon>Eubacteriales</taxon>
        <taxon>Clostridiaceae</taxon>
        <taxon>Clostridium</taxon>
    </lineage>
</organism>
<feature type="transmembrane region" description="Helical" evidence="9">
    <location>
        <begin position="209"/>
        <end position="231"/>
    </location>
</feature>
<evidence type="ECO:0000313" key="11">
    <source>
        <dbReference type="EMBL" id="KIE46498.1"/>
    </source>
</evidence>
<feature type="transmembrane region" description="Helical" evidence="9">
    <location>
        <begin position="136"/>
        <end position="154"/>
    </location>
</feature>